<evidence type="ECO:0000313" key="4">
    <source>
        <dbReference type="Proteomes" id="UP000308549"/>
    </source>
</evidence>
<reference evidence="3 4" key="1">
    <citation type="submission" date="2017-03" db="EMBL/GenBank/DDBJ databases">
        <title>Genomes of endolithic fungi from Antarctica.</title>
        <authorList>
            <person name="Coleine C."/>
            <person name="Masonjones S."/>
            <person name="Stajich J.E."/>
        </authorList>
    </citation>
    <scope>NUCLEOTIDE SEQUENCE [LARGE SCALE GENOMIC DNA]</scope>
    <source>
        <strain evidence="3 4">CCFEE 6315</strain>
    </source>
</reference>
<feature type="compositionally biased region" description="Acidic residues" evidence="1">
    <location>
        <begin position="354"/>
        <end position="370"/>
    </location>
</feature>
<protein>
    <recommendedName>
        <fullName evidence="2">Stc1 domain-containing protein</fullName>
    </recommendedName>
</protein>
<feature type="region of interest" description="Disordered" evidence="1">
    <location>
        <begin position="216"/>
        <end position="296"/>
    </location>
</feature>
<feature type="region of interest" description="Disordered" evidence="1">
    <location>
        <begin position="119"/>
        <end position="151"/>
    </location>
</feature>
<organism evidence="3 4">
    <name type="scientific">Salinomyces thailandicus</name>
    <dbReference type="NCBI Taxonomy" id="706561"/>
    <lineage>
        <taxon>Eukaryota</taxon>
        <taxon>Fungi</taxon>
        <taxon>Dikarya</taxon>
        <taxon>Ascomycota</taxon>
        <taxon>Pezizomycotina</taxon>
        <taxon>Dothideomycetes</taxon>
        <taxon>Dothideomycetidae</taxon>
        <taxon>Mycosphaerellales</taxon>
        <taxon>Teratosphaeriaceae</taxon>
        <taxon>Salinomyces</taxon>
    </lineage>
</organism>
<dbReference type="Pfam" id="PF12898">
    <property type="entry name" value="Stc1"/>
    <property type="match status" value="1"/>
</dbReference>
<evidence type="ECO:0000256" key="1">
    <source>
        <dbReference type="SAM" id="MobiDB-lite"/>
    </source>
</evidence>
<keyword evidence="4" id="KW-1185">Reference proteome</keyword>
<feature type="compositionally biased region" description="Low complexity" evidence="1">
    <location>
        <begin position="257"/>
        <end position="294"/>
    </location>
</feature>
<feature type="compositionally biased region" description="Low complexity" evidence="1">
    <location>
        <begin position="228"/>
        <end position="240"/>
    </location>
</feature>
<evidence type="ECO:0000259" key="2">
    <source>
        <dbReference type="Pfam" id="PF12898"/>
    </source>
</evidence>
<accession>A0A4U0UEA1</accession>
<dbReference type="EMBL" id="NAJL01000004">
    <property type="protein sequence ID" value="TKA32906.1"/>
    <property type="molecule type" value="Genomic_DNA"/>
</dbReference>
<sequence length="378" mass="39643">MAPKMQVGFYGDGYSNAAVEKIPLPPKIKCVRCDKVKASTAFSKKQQSELKMKIHKDGAFNAVAIKYIVCIGCTGGQVVELECRMCGITKGLDKFSKNQRRARDNAKCWKCMEEQVNAEPAEPGAYDSEDSEESEISGNSDDDEDYDDDDCGTLAGTFAGTSLGGAPSSTAFPSSVSGGVRVDPSVPASTVSVPQTYGQGGVAWSSVVNAGLGKTAVPPHSMAGQRRAVSPSTSTASTVTNRASGAAIPPHLAASQRRAVSPSTSTTSTATSRAPSTVTNSPGPSRQPAPARQPANRFAFNYNAQGSDNSSNKFAKVKSVPQKVVFPESSKQEQKPPGSVSNLPVRQPAKAQGPEDEVDDEITVESESSSDSDPNHSD</sequence>
<evidence type="ECO:0000313" key="3">
    <source>
        <dbReference type="EMBL" id="TKA32906.1"/>
    </source>
</evidence>
<dbReference type="OrthoDB" id="3514033at2759"/>
<dbReference type="AlphaFoldDB" id="A0A4U0UEA1"/>
<name>A0A4U0UEA1_9PEZI</name>
<feature type="domain" description="Stc1" evidence="2">
    <location>
        <begin position="29"/>
        <end position="113"/>
    </location>
</feature>
<proteinExistence type="predicted"/>
<gene>
    <name evidence="3" type="ORF">B0A50_01132</name>
</gene>
<feature type="compositionally biased region" description="Acidic residues" evidence="1">
    <location>
        <begin position="127"/>
        <end position="151"/>
    </location>
</feature>
<feature type="region of interest" description="Disordered" evidence="1">
    <location>
        <begin position="325"/>
        <end position="378"/>
    </location>
</feature>
<dbReference type="Proteomes" id="UP000308549">
    <property type="component" value="Unassembled WGS sequence"/>
</dbReference>
<dbReference type="InterPro" id="IPR024630">
    <property type="entry name" value="Stc1"/>
</dbReference>
<comment type="caution">
    <text evidence="3">The sequence shown here is derived from an EMBL/GenBank/DDBJ whole genome shotgun (WGS) entry which is preliminary data.</text>
</comment>